<comment type="caution">
    <text evidence="1">The sequence shown here is derived from an EMBL/GenBank/DDBJ whole genome shotgun (WGS) entry which is preliminary data.</text>
</comment>
<protein>
    <submittedName>
        <fullName evidence="1">Uncharacterized protein</fullName>
    </submittedName>
</protein>
<evidence type="ECO:0000313" key="1">
    <source>
        <dbReference type="EMBL" id="OUP70173.1"/>
    </source>
</evidence>
<dbReference type="RefSeq" id="WP_087300239.1">
    <property type="nucleotide sequence ID" value="NZ_NFKP01000005.1"/>
</dbReference>
<dbReference type="Proteomes" id="UP000196386">
    <property type="component" value="Unassembled WGS sequence"/>
</dbReference>
<evidence type="ECO:0000313" key="2">
    <source>
        <dbReference type="Proteomes" id="UP000196386"/>
    </source>
</evidence>
<gene>
    <name evidence="1" type="ORF">B5F11_05915</name>
</gene>
<dbReference type="AlphaFoldDB" id="A0A1Y4N3Y2"/>
<organism evidence="1 2">
    <name type="scientific">Anaerotruncus colihominis</name>
    <dbReference type="NCBI Taxonomy" id="169435"/>
    <lineage>
        <taxon>Bacteria</taxon>
        <taxon>Bacillati</taxon>
        <taxon>Bacillota</taxon>
        <taxon>Clostridia</taxon>
        <taxon>Eubacteriales</taxon>
        <taxon>Oscillospiraceae</taxon>
        <taxon>Anaerotruncus</taxon>
    </lineage>
</organism>
<dbReference type="EMBL" id="NFKP01000005">
    <property type="protein sequence ID" value="OUP70173.1"/>
    <property type="molecule type" value="Genomic_DNA"/>
</dbReference>
<name>A0A1Y4N3Y2_9FIRM</name>
<reference evidence="2" key="1">
    <citation type="submission" date="2017-04" db="EMBL/GenBank/DDBJ databases">
        <title>Function of individual gut microbiota members based on whole genome sequencing of pure cultures obtained from chicken caecum.</title>
        <authorList>
            <person name="Medvecky M."/>
            <person name="Cejkova D."/>
            <person name="Polansky O."/>
            <person name="Karasova D."/>
            <person name="Kubasova T."/>
            <person name="Cizek A."/>
            <person name="Rychlik I."/>
        </authorList>
    </citation>
    <scope>NUCLEOTIDE SEQUENCE [LARGE SCALE GENOMIC DNA]</scope>
    <source>
        <strain evidence="2">An175</strain>
    </source>
</reference>
<proteinExistence type="predicted"/>
<accession>A0A1Y4N3Y2</accession>
<sequence>MLRDETFALSFSGSLSLRLKEPLGVSDAGMGLPKFCWLRLRITDPGCEEDPAILGIAAGCGRLVQRQTRAESGDFTVSCGETASVELYTRLAASGERDLFVRDGRGWRLVSAAMEPAVRDGIAGVRCSFSAQDAAQDGAPNVRLCCRERDFAVRRAHTGLPGGRIDLLDGEETAATGCLRLMCARTFADGSVRYEDWTYVDTLEQAGPFDRVYTLDGDGLLFGDNLYGAAPEGGKEAVYLTGFALTDGARGALPHGQALLAPGRGGDEQPQAGAAFYVRPGRDAETPEDAAARLREQWRCDSRAATARDYEQVARRTPGRRVGLVKAIPHYRPENLFSQLEPNTLTLVAAPYSGRPRPLPDQRFLDCVAAQMERYRTVCTRVIVTAPVYVPILVRAEVLSKSGEAETARQAQERLELYFRECEPGAPVLLNDLLGVLGAAESVIGVRRAALTYKGSQCRHSEQGDVLIPKHAVAYLEKLELYVSER</sequence>